<name>A0A0E9TD42_ANGAN</name>
<reference evidence="1" key="2">
    <citation type="journal article" date="2015" name="Fish Shellfish Immunol.">
        <title>Early steps in the European eel (Anguilla anguilla)-Vibrio vulnificus interaction in the gills: Role of the RtxA13 toxin.</title>
        <authorList>
            <person name="Callol A."/>
            <person name="Pajuelo D."/>
            <person name="Ebbesson L."/>
            <person name="Teles M."/>
            <person name="MacKenzie S."/>
            <person name="Amaro C."/>
        </authorList>
    </citation>
    <scope>NUCLEOTIDE SEQUENCE</scope>
</reference>
<reference evidence="1" key="1">
    <citation type="submission" date="2014-11" db="EMBL/GenBank/DDBJ databases">
        <authorList>
            <person name="Amaro Gonzalez C."/>
        </authorList>
    </citation>
    <scope>NUCLEOTIDE SEQUENCE</scope>
</reference>
<organism evidence="1">
    <name type="scientific">Anguilla anguilla</name>
    <name type="common">European freshwater eel</name>
    <name type="synonym">Muraena anguilla</name>
    <dbReference type="NCBI Taxonomy" id="7936"/>
    <lineage>
        <taxon>Eukaryota</taxon>
        <taxon>Metazoa</taxon>
        <taxon>Chordata</taxon>
        <taxon>Craniata</taxon>
        <taxon>Vertebrata</taxon>
        <taxon>Euteleostomi</taxon>
        <taxon>Actinopterygii</taxon>
        <taxon>Neopterygii</taxon>
        <taxon>Teleostei</taxon>
        <taxon>Anguilliformes</taxon>
        <taxon>Anguillidae</taxon>
        <taxon>Anguilla</taxon>
    </lineage>
</organism>
<dbReference type="AlphaFoldDB" id="A0A0E9TD42"/>
<proteinExistence type="predicted"/>
<accession>A0A0E9TD42</accession>
<protein>
    <submittedName>
        <fullName evidence="1">Uncharacterized protein</fullName>
    </submittedName>
</protein>
<evidence type="ECO:0000313" key="1">
    <source>
        <dbReference type="EMBL" id="JAH51337.1"/>
    </source>
</evidence>
<dbReference type="EMBL" id="GBXM01057240">
    <property type="protein sequence ID" value="JAH51337.1"/>
    <property type="molecule type" value="Transcribed_RNA"/>
</dbReference>
<sequence length="21" mass="2498">MSVLLRFSIHRNHSNKQVEDS</sequence>